<feature type="transmembrane region" description="Helical" evidence="5">
    <location>
        <begin position="380"/>
        <end position="398"/>
    </location>
</feature>
<feature type="transmembrane region" description="Helical" evidence="5">
    <location>
        <begin position="31"/>
        <end position="46"/>
    </location>
</feature>
<feature type="transmembrane region" description="Helical" evidence="5">
    <location>
        <begin position="7"/>
        <end position="25"/>
    </location>
</feature>
<dbReference type="RefSeq" id="WP_131907974.1">
    <property type="nucleotide sequence ID" value="NZ_SMFM01000001.1"/>
</dbReference>
<feature type="transmembrane region" description="Helical" evidence="5">
    <location>
        <begin position="58"/>
        <end position="76"/>
    </location>
</feature>
<feature type="domain" description="O-antigen ligase-related" evidence="6">
    <location>
        <begin position="195"/>
        <end position="343"/>
    </location>
</feature>
<evidence type="ECO:0000256" key="5">
    <source>
        <dbReference type="SAM" id="Phobius"/>
    </source>
</evidence>
<dbReference type="PANTHER" id="PTHR37422:SF17">
    <property type="entry name" value="O-ANTIGEN LIGASE"/>
    <property type="match status" value="1"/>
</dbReference>
<gene>
    <name evidence="7" type="ORF">E0F89_00835</name>
</gene>
<dbReference type="Proteomes" id="UP000295278">
    <property type="component" value="Unassembled WGS sequence"/>
</dbReference>
<feature type="transmembrane region" description="Helical" evidence="5">
    <location>
        <begin position="213"/>
        <end position="229"/>
    </location>
</feature>
<evidence type="ECO:0000256" key="1">
    <source>
        <dbReference type="ARBA" id="ARBA00004141"/>
    </source>
</evidence>
<feature type="transmembrane region" description="Helical" evidence="5">
    <location>
        <begin position="157"/>
        <end position="178"/>
    </location>
</feature>
<dbReference type="GO" id="GO:0016020">
    <property type="term" value="C:membrane"/>
    <property type="evidence" value="ECO:0007669"/>
    <property type="project" value="UniProtKB-SubCell"/>
</dbReference>
<feature type="transmembrane region" description="Helical" evidence="5">
    <location>
        <begin position="356"/>
        <end position="374"/>
    </location>
</feature>
<name>A0A4R5B0U7_9FLAO</name>
<evidence type="ECO:0000256" key="3">
    <source>
        <dbReference type="ARBA" id="ARBA00022989"/>
    </source>
</evidence>
<evidence type="ECO:0000259" key="6">
    <source>
        <dbReference type="Pfam" id="PF04932"/>
    </source>
</evidence>
<keyword evidence="4 5" id="KW-0472">Membrane</keyword>
<feature type="transmembrane region" description="Helical" evidence="5">
    <location>
        <begin position="327"/>
        <end position="344"/>
    </location>
</feature>
<feature type="transmembrane region" description="Helical" evidence="5">
    <location>
        <begin position="88"/>
        <end position="109"/>
    </location>
</feature>
<dbReference type="AlphaFoldDB" id="A0A4R5B0U7"/>
<comment type="caution">
    <text evidence="7">The sequence shown here is derived from an EMBL/GenBank/DDBJ whole genome shotgun (WGS) entry which is preliminary data.</text>
</comment>
<accession>A0A4R5B0U7</accession>
<proteinExistence type="predicted"/>
<dbReference type="Pfam" id="PF04932">
    <property type="entry name" value="Wzy_C"/>
    <property type="match status" value="1"/>
</dbReference>
<keyword evidence="2 5" id="KW-0812">Transmembrane</keyword>
<keyword evidence="3 5" id="KW-1133">Transmembrane helix</keyword>
<feature type="transmembrane region" description="Helical" evidence="5">
    <location>
        <begin position="116"/>
        <end position="137"/>
    </location>
</feature>
<sequence length="414" mass="48142">MSDINNILKKGIPFLLAFNACILLIPNKMKAIPVVLLGLFVLAYYIKSRSGQFNYRFLLINSMLFWIFIFSCTYSENINHAFRKIETTASLIVFPIIFTLLLQSNFILTKKIKDRILLSFCLSVVIFLCCSFLYFWNQEFTFSETIVHYSNLIDIRLGLFSIHPIYLSIYIGVSVLFVIHLWDSNKKMKIVFLCMAILYVLFLAVLARRGPVISLFLIGVLYLIFRFHFKKMLWSVIAMALFSVIMLSIPKYQNHNRFKDLYDGTVIKDSSSSLYIRYNVYKCALESIKERPILGYGLGDVQKKLTDCYTSKDIGFTNNPYNSHNQYMGLLLIAGFAGIFLYLYTLFLNIKKSLKFESYLTASFILYFIFNFFTENVLEREAGVILYSFFGCLFLYVLEKKKMQSTYNSDAISL</sequence>
<feature type="transmembrane region" description="Helical" evidence="5">
    <location>
        <begin position="236"/>
        <end position="253"/>
    </location>
</feature>
<keyword evidence="7" id="KW-0436">Ligase</keyword>
<keyword evidence="8" id="KW-1185">Reference proteome</keyword>
<dbReference type="InterPro" id="IPR007016">
    <property type="entry name" value="O-antigen_ligase-rel_domated"/>
</dbReference>
<dbReference type="GO" id="GO:0016874">
    <property type="term" value="F:ligase activity"/>
    <property type="evidence" value="ECO:0007669"/>
    <property type="project" value="UniProtKB-KW"/>
</dbReference>
<comment type="subcellular location">
    <subcellularLocation>
        <location evidence="1">Membrane</location>
        <topology evidence="1">Multi-pass membrane protein</topology>
    </subcellularLocation>
</comment>
<evidence type="ECO:0000256" key="2">
    <source>
        <dbReference type="ARBA" id="ARBA00022692"/>
    </source>
</evidence>
<reference evidence="7 8" key="1">
    <citation type="submission" date="2019-03" db="EMBL/GenBank/DDBJ databases">
        <title>Flavobacterium AT-3-2 sp. nov., isolated from arctic soil.</title>
        <authorList>
            <person name="Chaudhary D.K."/>
        </authorList>
    </citation>
    <scope>NUCLEOTIDE SEQUENCE [LARGE SCALE GENOMIC DNA]</scope>
    <source>
        <strain evidence="7 8">AT-3-2</strain>
    </source>
</reference>
<dbReference type="PANTHER" id="PTHR37422">
    <property type="entry name" value="TEICHURONIC ACID BIOSYNTHESIS PROTEIN TUAE"/>
    <property type="match status" value="1"/>
</dbReference>
<organism evidence="7 8">
    <name type="scientific">Flavobacterium caseinilyticum</name>
    <dbReference type="NCBI Taxonomy" id="2541732"/>
    <lineage>
        <taxon>Bacteria</taxon>
        <taxon>Pseudomonadati</taxon>
        <taxon>Bacteroidota</taxon>
        <taxon>Flavobacteriia</taxon>
        <taxon>Flavobacteriales</taxon>
        <taxon>Flavobacteriaceae</taxon>
        <taxon>Flavobacterium</taxon>
    </lineage>
</organism>
<dbReference type="InterPro" id="IPR051533">
    <property type="entry name" value="WaaL-like"/>
</dbReference>
<protein>
    <submittedName>
        <fullName evidence="7">O-antigen ligase family protein</fullName>
    </submittedName>
</protein>
<evidence type="ECO:0000313" key="7">
    <source>
        <dbReference type="EMBL" id="TDD78209.1"/>
    </source>
</evidence>
<evidence type="ECO:0000313" key="8">
    <source>
        <dbReference type="Proteomes" id="UP000295278"/>
    </source>
</evidence>
<evidence type="ECO:0000256" key="4">
    <source>
        <dbReference type="ARBA" id="ARBA00023136"/>
    </source>
</evidence>
<dbReference type="EMBL" id="SMFM01000001">
    <property type="protein sequence ID" value="TDD78209.1"/>
    <property type="molecule type" value="Genomic_DNA"/>
</dbReference>
<dbReference type="OrthoDB" id="1631746at2"/>
<feature type="transmembrane region" description="Helical" evidence="5">
    <location>
        <begin position="190"/>
        <end position="207"/>
    </location>
</feature>